<reference evidence="2 3" key="2">
    <citation type="submission" date="2016-08" db="EMBL/GenBank/DDBJ databases">
        <title>Pervasive Adenine N6-methylation of Active Genes in Fungi.</title>
        <authorList>
            <consortium name="DOE Joint Genome Institute"/>
            <person name="Mondo S.J."/>
            <person name="Dannebaum R.O."/>
            <person name="Kuo R.C."/>
            <person name="Labutti K."/>
            <person name="Haridas S."/>
            <person name="Kuo A."/>
            <person name="Salamov A."/>
            <person name="Ahrendt S.R."/>
            <person name="Lipzen A."/>
            <person name="Sullivan W."/>
            <person name="Andreopoulos W.B."/>
            <person name="Clum A."/>
            <person name="Lindquist E."/>
            <person name="Daum C."/>
            <person name="Ramamoorthy G.K."/>
            <person name="Gryganskyi A."/>
            <person name="Culley D."/>
            <person name="Magnuson J.K."/>
            <person name="James T.Y."/>
            <person name="O'Malley M.A."/>
            <person name="Stajich J.E."/>
            <person name="Spatafora J.W."/>
            <person name="Visel A."/>
            <person name="Grigoriev I.V."/>
        </authorList>
    </citation>
    <scope>NUCLEOTIDE SEQUENCE [LARGE SCALE GENOMIC DNA]</scope>
    <source>
        <strain evidence="3">finn</strain>
    </source>
</reference>
<comment type="caution">
    <text evidence="2">The sequence shown here is derived from an EMBL/GenBank/DDBJ whole genome shotgun (WGS) entry which is preliminary data.</text>
</comment>
<reference evidence="2 3" key="1">
    <citation type="submission" date="2016-08" db="EMBL/GenBank/DDBJ databases">
        <title>Genomes of anaerobic fungi encode conserved fungal cellulosomes for biomass hydrolysis.</title>
        <authorList>
            <consortium name="DOE Joint Genome Institute"/>
            <person name="Haitjema C.H."/>
            <person name="Gilmore S.P."/>
            <person name="Henske J.K."/>
            <person name="Solomon K.V."/>
            <person name="De Groot R."/>
            <person name="Kuo A."/>
            <person name="Mondo S.J."/>
            <person name="Salamov A.A."/>
            <person name="Labutti K."/>
            <person name="Zhao Z."/>
            <person name="Chiniquy J."/>
            <person name="Barry K."/>
            <person name="Brewer H.M."/>
            <person name="Purvine S.O."/>
            <person name="Wright A.T."/>
            <person name="Boxma B."/>
            <person name="Van Alen T."/>
            <person name="Hackstein J.H."/>
            <person name="Baker S.E."/>
            <person name="Grigoriev I.V."/>
            <person name="O'Malley M.A."/>
        </authorList>
    </citation>
    <scope>NUCLEOTIDE SEQUENCE [LARGE SCALE GENOMIC DNA]</scope>
    <source>
        <strain evidence="3">finn</strain>
    </source>
</reference>
<dbReference type="GO" id="GO:0016747">
    <property type="term" value="F:acyltransferase activity, transferring groups other than amino-acyl groups"/>
    <property type="evidence" value="ECO:0007669"/>
    <property type="project" value="InterPro"/>
</dbReference>
<keyword evidence="2" id="KW-0808">Transferase</keyword>
<gene>
    <name evidence="2" type="ORF">BCR36DRAFT_164992</name>
</gene>
<keyword evidence="3" id="KW-1185">Reference proteome</keyword>
<dbReference type="PROSITE" id="PS51186">
    <property type="entry name" value="GNAT"/>
    <property type="match status" value="1"/>
</dbReference>
<dbReference type="InterPro" id="IPR000182">
    <property type="entry name" value="GNAT_dom"/>
</dbReference>
<name>A0A1Y1VHY7_9FUNG</name>
<dbReference type="Pfam" id="PF13673">
    <property type="entry name" value="Acetyltransf_10"/>
    <property type="match status" value="1"/>
</dbReference>
<evidence type="ECO:0000259" key="1">
    <source>
        <dbReference type="PROSITE" id="PS51186"/>
    </source>
</evidence>
<dbReference type="OrthoDB" id="47374at2759"/>
<dbReference type="AlphaFoldDB" id="A0A1Y1VHY7"/>
<dbReference type="CDD" id="cd04301">
    <property type="entry name" value="NAT_SF"/>
    <property type="match status" value="1"/>
</dbReference>
<dbReference type="Gene3D" id="3.40.630.30">
    <property type="match status" value="1"/>
</dbReference>
<organism evidence="2 3">
    <name type="scientific">Piromyces finnis</name>
    <dbReference type="NCBI Taxonomy" id="1754191"/>
    <lineage>
        <taxon>Eukaryota</taxon>
        <taxon>Fungi</taxon>
        <taxon>Fungi incertae sedis</taxon>
        <taxon>Chytridiomycota</taxon>
        <taxon>Chytridiomycota incertae sedis</taxon>
        <taxon>Neocallimastigomycetes</taxon>
        <taxon>Neocallimastigales</taxon>
        <taxon>Neocallimastigaceae</taxon>
        <taxon>Piromyces</taxon>
    </lineage>
</organism>
<evidence type="ECO:0000313" key="2">
    <source>
        <dbReference type="EMBL" id="ORX56641.1"/>
    </source>
</evidence>
<feature type="domain" description="N-acetyltransferase" evidence="1">
    <location>
        <begin position="12"/>
        <end position="161"/>
    </location>
</feature>
<sequence length="165" mass="19394">MEFVELFLNQEEKIKEMSTMASEIVKEHYDPIIGPAQNDYMIKKFQSVASIKEQLEHGYHYYFFKIDGKNVGFFAFYPKPEQNIMYLSKFYIYKEKRGQGLSHHMINFIAEETKKAGLKAIELNVNKNNTANLAYAKLGFKIDRTEKNDIGNGFYMDDYVQRLDL</sequence>
<dbReference type="EMBL" id="MCFH01000007">
    <property type="protein sequence ID" value="ORX56641.1"/>
    <property type="molecule type" value="Genomic_DNA"/>
</dbReference>
<protein>
    <submittedName>
        <fullName evidence="2">Acyl-CoA N-acyltransferase</fullName>
    </submittedName>
</protein>
<accession>A0A1Y1VHY7</accession>
<keyword evidence="2" id="KW-0012">Acyltransferase</keyword>
<dbReference type="SUPFAM" id="SSF55729">
    <property type="entry name" value="Acyl-CoA N-acyltransferases (Nat)"/>
    <property type="match status" value="1"/>
</dbReference>
<dbReference type="InterPro" id="IPR016181">
    <property type="entry name" value="Acyl_CoA_acyltransferase"/>
</dbReference>
<evidence type="ECO:0000313" key="3">
    <source>
        <dbReference type="Proteomes" id="UP000193719"/>
    </source>
</evidence>
<dbReference type="Proteomes" id="UP000193719">
    <property type="component" value="Unassembled WGS sequence"/>
</dbReference>
<proteinExistence type="predicted"/>